<dbReference type="InterPro" id="IPR036465">
    <property type="entry name" value="vWFA_dom_sf"/>
</dbReference>
<dbReference type="AlphaFoldDB" id="A0A9P4KC14"/>
<sequence>MAAETQSSAWPFAECTISFAVDVSGSTSGKTLEAEKKFVGDISQHLSEAAKDSTTILPWNHEAQGVRSLAQLPSLTSSGMTSPDVLLRKARCRDALRGSSIWFLITDGIIPESNRIDFANLIPKAGMHGTTCVTIIFGRTNRSVASANISVGVSVFAIVPNCLFLFYDVETDEIYVLQSKGFFKDSVGIESITVIDHTTSWASLPRFSPSLFSDITIPAPTKLAENEIALQDGLVVNMDDLWANELGEEKVARIFSRNDNLNSVMMTAQSRSNQYQFQSWVQKQEVKTEDPVWMAHDDLNGRAAAAFKDAIRQARTAGSIDAKIQESLRGAFSFNLKAFIQARIRSQKTAKFRNLQVQRSSERSVSSCIDTADSMSSTMSYQDSDTDDTVFTPPSELDHPALNPYQSQTPTLPGRDSFLWSKISNGSFRSNHPRSHQITDPKLRSVMHTPGFRNLEDSFTGTCSLCGADNTILAWVFHASPQIATIGIPEPNSATPLAFPLAMGNFAETDILSTTICCDPCSYFATKLGLSPNDERVTGALPMVCYPGNEKAYLSVLTKVLGNRFAQDALPQVLLSILISTPEVGFCSTPSSLQLFRSALEWTCKNILRYSRTLPELSQTFTQNAFDNSQTPLGSAIYESFVNLDSPKSSLMLYPLEGFIVLLRVAQINEIHHSLRARAVFRRLLLHLTETYLSLPQDERIVFMDRRPQTIENAVTRALWIASPAMSKDATVILQQDQMQQDNQPEPLISVSIAQLRETPLLPEEAYSTFGKIPEFRIFVDEAPEWVAPSLGLFLHAMIAVQSMCQLVDAMDLLDRTTSLPLMAPFKSKMEQVTLDSAEAAIQQIYT</sequence>
<proteinExistence type="predicted"/>
<protein>
    <recommendedName>
        <fullName evidence="3">VWFA domain-containing protein</fullName>
    </recommendedName>
</protein>
<gene>
    <name evidence="1" type="ORF">CC78DRAFT_532836</name>
</gene>
<organism evidence="1 2">
    <name type="scientific">Lojkania enalia</name>
    <dbReference type="NCBI Taxonomy" id="147567"/>
    <lineage>
        <taxon>Eukaryota</taxon>
        <taxon>Fungi</taxon>
        <taxon>Dikarya</taxon>
        <taxon>Ascomycota</taxon>
        <taxon>Pezizomycotina</taxon>
        <taxon>Dothideomycetes</taxon>
        <taxon>Pleosporomycetidae</taxon>
        <taxon>Pleosporales</taxon>
        <taxon>Pleosporales incertae sedis</taxon>
        <taxon>Lojkania</taxon>
    </lineage>
</organism>
<dbReference type="SUPFAM" id="SSF53300">
    <property type="entry name" value="vWA-like"/>
    <property type="match status" value="1"/>
</dbReference>
<evidence type="ECO:0000313" key="2">
    <source>
        <dbReference type="Proteomes" id="UP000800093"/>
    </source>
</evidence>
<dbReference type="Proteomes" id="UP000800093">
    <property type="component" value="Unassembled WGS sequence"/>
</dbReference>
<keyword evidence="2" id="KW-1185">Reference proteome</keyword>
<comment type="caution">
    <text evidence="1">The sequence shown here is derived from an EMBL/GenBank/DDBJ whole genome shotgun (WGS) entry which is preliminary data.</text>
</comment>
<evidence type="ECO:0000313" key="1">
    <source>
        <dbReference type="EMBL" id="KAF2264977.1"/>
    </source>
</evidence>
<reference evidence="2" key="1">
    <citation type="journal article" date="2020" name="Stud. Mycol.">
        <title>101 Dothideomycetes genomes: A test case for predicting lifestyles and emergence of pathogens.</title>
        <authorList>
            <person name="Haridas S."/>
            <person name="Albert R."/>
            <person name="Binder M."/>
            <person name="Bloem J."/>
            <person name="LaButti K."/>
            <person name="Salamov A."/>
            <person name="Andreopoulos B."/>
            <person name="Baker S."/>
            <person name="Barry K."/>
            <person name="Bills G."/>
            <person name="Bluhm B."/>
            <person name="Cannon C."/>
            <person name="Castanera R."/>
            <person name="Culley D."/>
            <person name="Daum C."/>
            <person name="Ezra D."/>
            <person name="Gonzalez J."/>
            <person name="Henrissat B."/>
            <person name="Kuo A."/>
            <person name="Liang C."/>
            <person name="Lipzen A."/>
            <person name="Lutzoni F."/>
            <person name="Magnuson J."/>
            <person name="Mondo S."/>
            <person name="Nolan M."/>
            <person name="Ohm R."/>
            <person name="Pangilinan J."/>
            <person name="Park H.-J."/>
            <person name="Ramirez L."/>
            <person name="Alfaro M."/>
            <person name="Sun H."/>
            <person name="Tritt A."/>
            <person name="Yoshinaga Y."/>
            <person name="Zwiers L.-H."/>
            <person name="Turgeon B."/>
            <person name="Goodwin S."/>
            <person name="Spatafora J."/>
            <person name="Crous P."/>
            <person name="Grigoriev I."/>
        </authorList>
    </citation>
    <scope>NUCLEOTIDE SEQUENCE [LARGE SCALE GENOMIC DNA]</scope>
    <source>
        <strain evidence="2">CBS 304.66</strain>
    </source>
</reference>
<evidence type="ECO:0008006" key="3">
    <source>
        <dbReference type="Google" id="ProtNLM"/>
    </source>
</evidence>
<name>A0A9P4KC14_9PLEO</name>
<accession>A0A9P4KC14</accession>
<dbReference type="EMBL" id="ML986612">
    <property type="protein sequence ID" value="KAF2264977.1"/>
    <property type="molecule type" value="Genomic_DNA"/>
</dbReference>
<dbReference type="OrthoDB" id="3554680at2759"/>